<accession>A0A2W4J2X7</accession>
<evidence type="ECO:0000313" key="1">
    <source>
        <dbReference type="EMBL" id="PZM92215.1"/>
    </source>
</evidence>
<name>A0A2W4J2X7_9PSEU</name>
<dbReference type="STRING" id="1111738.GCA_000427905_01063"/>
<dbReference type="InterPro" id="IPR023850">
    <property type="entry name" value="MftB"/>
</dbReference>
<dbReference type="Pfam" id="PF26520">
    <property type="entry name" value="MftB_chaperone"/>
    <property type="match status" value="1"/>
</dbReference>
<gene>
    <name evidence="1" type="primary">mftB</name>
    <name evidence="1" type="ORF">DIU77_16085</name>
</gene>
<comment type="caution">
    <text evidence="1">The sequence shown here is derived from an EMBL/GenBank/DDBJ whole genome shotgun (WGS) entry which is preliminary data.</text>
</comment>
<dbReference type="EMBL" id="QGUI01000714">
    <property type="protein sequence ID" value="PZM92215.1"/>
    <property type="molecule type" value="Genomic_DNA"/>
</dbReference>
<protein>
    <submittedName>
        <fullName evidence="1">Mycofactocin biosynthesis chaperone MftB</fullName>
    </submittedName>
</protein>
<dbReference type="AlphaFoldDB" id="A0A2W4J2X7"/>
<reference evidence="1" key="1">
    <citation type="submission" date="2018-05" db="EMBL/GenBank/DDBJ databases">
        <authorList>
            <person name="Lanie J.A."/>
            <person name="Ng W.-L."/>
            <person name="Kazmierczak K.M."/>
            <person name="Andrzejewski T.M."/>
            <person name="Davidsen T.M."/>
            <person name="Wayne K.J."/>
            <person name="Tettelin H."/>
            <person name="Glass J.I."/>
            <person name="Rusch D."/>
            <person name="Podicherti R."/>
            <person name="Tsui H.-C.T."/>
            <person name="Winkler M.E."/>
        </authorList>
    </citation>
    <scope>NUCLEOTIDE SEQUENCE</scope>
    <source>
        <strain evidence="1">ZC4RG45</strain>
    </source>
</reference>
<proteinExistence type="predicted"/>
<dbReference type="NCBIfam" id="TIGR03967">
    <property type="entry name" value="mycofact_MftB"/>
    <property type="match status" value="1"/>
</dbReference>
<sequence>MSTDLDPRRPYRLSPTVSIRPEPFGALVYDFATRRLSFLKTPALTRVVRELDKHPDVDTALAAAGVPAAEHDKYVKALDQLLAAGTIRPLPEDEGSR</sequence>
<organism evidence="1">
    <name type="scientific">Thermocrispum agreste</name>
    <dbReference type="NCBI Taxonomy" id="37925"/>
    <lineage>
        <taxon>Bacteria</taxon>
        <taxon>Bacillati</taxon>
        <taxon>Actinomycetota</taxon>
        <taxon>Actinomycetes</taxon>
        <taxon>Pseudonocardiales</taxon>
        <taxon>Pseudonocardiaceae</taxon>
        <taxon>Thermocrispum</taxon>
    </lineage>
</organism>